<reference evidence="1 2" key="1">
    <citation type="journal article" date="2005" name="Nature">
        <title>The map-based sequence of the rice genome.</title>
        <authorList>
            <consortium name="International rice genome sequencing project (IRGSP)"/>
            <person name="Matsumoto T."/>
            <person name="Wu J."/>
            <person name="Kanamori H."/>
            <person name="Katayose Y."/>
            <person name="Fujisawa M."/>
            <person name="Namiki N."/>
            <person name="Mizuno H."/>
            <person name="Yamamoto K."/>
            <person name="Antonio B.A."/>
            <person name="Baba T."/>
            <person name="Sakata K."/>
            <person name="Nagamura Y."/>
            <person name="Aoki H."/>
            <person name="Arikawa K."/>
            <person name="Arita K."/>
            <person name="Bito T."/>
            <person name="Chiden Y."/>
            <person name="Fujitsuka N."/>
            <person name="Fukunaka R."/>
            <person name="Hamada M."/>
            <person name="Harada C."/>
            <person name="Hayashi A."/>
            <person name="Hijishita S."/>
            <person name="Honda M."/>
            <person name="Hosokawa S."/>
            <person name="Ichikawa Y."/>
            <person name="Idonuma A."/>
            <person name="Iijima M."/>
            <person name="Ikeda M."/>
            <person name="Ikeno M."/>
            <person name="Ito K."/>
            <person name="Ito S."/>
            <person name="Ito T."/>
            <person name="Ito Y."/>
            <person name="Ito Y."/>
            <person name="Iwabuchi A."/>
            <person name="Kamiya K."/>
            <person name="Karasawa W."/>
            <person name="Kurita K."/>
            <person name="Katagiri S."/>
            <person name="Kikuta A."/>
            <person name="Kobayashi H."/>
            <person name="Kobayashi N."/>
            <person name="Machita K."/>
            <person name="Maehara T."/>
            <person name="Masukawa M."/>
            <person name="Mizubayashi T."/>
            <person name="Mukai Y."/>
            <person name="Nagasaki H."/>
            <person name="Nagata Y."/>
            <person name="Naito S."/>
            <person name="Nakashima M."/>
            <person name="Nakama Y."/>
            <person name="Nakamichi Y."/>
            <person name="Nakamura M."/>
            <person name="Meguro A."/>
            <person name="Negishi M."/>
            <person name="Ohta I."/>
            <person name="Ohta T."/>
            <person name="Okamoto M."/>
            <person name="Ono N."/>
            <person name="Saji S."/>
            <person name="Sakaguchi M."/>
            <person name="Sakai K."/>
            <person name="Shibata M."/>
            <person name="Shimokawa T."/>
            <person name="Song J."/>
            <person name="Takazaki Y."/>
            <person name="Terasawa K."/>
            <person name="Tsugane M."/>
            <person name="Tsuji K."/>
            <person name="Ueda S."/>
            <person name="Waki K."/>
            <person name="Yamagata H."/>
            <person name="Yamamoto M."/>
            <person name="Yamamoto S."/>
            <person name="Yamane H."/>
            <person name="Yoshiki S."/>
            <person name="Yoshihara R."/>
            <person name="Yukawa K."/>
            <person name="Zhong H."/>
            <person name="Yano M."/>
            <person name="Yuan Q."/>
            <person name="Ouyang S."/>
            <person name="Liu J."/>
            <person name="Jones K.M."/>
            <person name="Gansberger K."/>
            <person name="Moffat K."/>
            <person name="Hill J."/>
            <person name="Bera J."/>
            <person name="Fadrosh D."/>
            <person name="Jin S."/>
            <person name="Johri S."/>
            <person name="Kim M."/>
            <person name="Overton L."/>
            <person name="Reardon M."/>
            <person name="Tsitrin T."/>
            <person name="Vuong H."/>
            <person name="Weaver B."/>
            <person name="Ciecko A."/>
            <person name="Tallon L."/>
            <person name="Jackson J."/>
            <person name="Pai G."/>
            <person name="Aken S.V."/>
            <person name="Utterback T."/>
            <person name="Reidmuller S."/>
            <person name="Feldblyum T."/>
            <person name="Hsiao J."/>
            <person name="Zismann V."/>
            <person name="Iobst S."/>
            <person name="de Vazeille A.R."/>
            <person name="Buell C.R."/>
            <person name="Ying K."/>
            <person name="Li Y."/>
            <person name="Lu T."/>
            <person name="Huang Y."/>
            <person name="Zhao Q."/>
            <person name="Feng Q."/>
            <person name="Zhang L."/>
            <person name="Zhu J."/>
            <person name="Weng Q."/>
            <person name="Mu J."/>
            <person name="Lu Y."/>
            <person name="Fan D."/>
            <person name="Liu Y."/>
            <person name="Guan J."/>
            <person name="Zhang Y."/>
            <person name="Yu S."/>
            <person name="Liu X."/>
            <person name="Zhang Y."/>
            <person name="Hong G."/>
            <person name="Han B."/>
            <person name="Choisne N."/>
            <person name="Demange N."/>
            <person name="Orjeda G."/>
            <person name="Samain S."/>
            <person name="Cattolico L."/>
            <person name="Pelletier E."/>
            <person name="Couloux A."/>
            <person name="Segurens B."/>
            <person name="Wincker P."/>
            <person name="D'Hont A."/>
            <person name="Scarpelli C."/>
            <person name="Weissenbach J."/>
            <person name="Salanoubat M."/>
            <person name="Quetier F."/>
            <person name="Yu Y."/>
            <person name="Kim H.R."/>
            <person name="Rambo T."/>
            <person name="Currie J."/>
            <person name="Collura K."/>
            <person name="Luo M."/>
            <person name="Yang T."/>
            <person name="Ammiraju J.S.S."/>
            <person name="Engler F."/>
            <person name="Soderlund C."/>
            <person name="Wing R.A."/>
            <person name="Palmer L.E."/>
            <person name="de la Bastide M."/>
            <person name="Spiegel L."/>
            <person name="Nascimento L."/>
            <person name="Zutavern T."/>
            <person name="O'Shaughnessy A."/>
            <person name="Dike S."/>
            <person name="Dedhia N."/>
            <person name="Preston R."/>
            <person name="Balija V."/>
            <person name="McCombie W.R."/>
            <person name="Chow T."/>
            <person name="Chen H."/>
            <person name="Chung M."/>
            <person name="Chen C."/>
            <person name="Shaw J."/>
            <person name="Wu H."/>
            <person name="Hsiao K."/>
            <person name="Chao Y."/>
            <person name="Chu M."/>
            <person name="Cheng C."/>
            <person name="Hour A."/>
            <person name="Lee P."/>
            <person name="Lin S."/>
            <person name="Lin Y."/>
            <person name="Liou J."/>
            <person name="Liu S."/>
            <person name="Hsing Y."/>
            <person name="Raghuvanshi S."/>
            <person name="Mohanty A."/>
            <person name="Bharti A.K."/>
            <person name="Gaur A."/>
            <person name="Gupta V."/>
            <person name="Kumar D."/>
            <person name="Ravi V."/>
            <person name="Vij S."/>
            <person name="Kapur A."/>
            <person name="Khurana P."/>
            <person name="Khurana P."/>
            <person name="Khurana J.P."/>
            <person name="Tyagi A.K."/>
            <person name="Gaikwad K."/>
            <person name="Singh A."/>
            <person name="Dalal V."/>
            <person name="Srivastava S."/>
            <person name="Dixit A."/>
            <person name="Pal A.K."/>
            <person name="Ghazi I.A."/>
            <person name="Yadav M."/>
            <person name="Pandit A."/>
            <person name="Bhargava A."/>
            <person name="Sureshbabu K."/>
            <person name="Batra K."/>
            <person name="Sharma T.R."/>
            <person name="Mohapatra T."/>
            <person name="Singh N.K."/>
            <person name="Messing J."/>
            <person name="Nelson A.B."/>
            <person name="Fuks G."/>
            <person name="Kavchok S."/>
            <person name="Keizer G."/>
            <person name="Linton E."/>
            <person name="Llaca V."/>
            <person name="Song R."/>
            <person name="Tanyolac B."/>
            <person name="Young S."/>
            <person name="Ho-Il K."/>
            <person name="Hahn J.H."/>
            <person name="Sangsakoo G."/>
            <person name="Vanavichit A."/>
            <person name="de Mattos Luiz.A.T."/>
            <person name="Zimmer P.D."/>
            <person name="Malone G."/>
            <person name="Dellagostin O."/>
            <person name="de Oliveira A.C."/>
            <person name="Bevan M."/>
            <person name="Bancroft I."/>
            <person name="Minx P."/>
            <person name="Cordum H."/>
            <person name="Wilson R."/>
            <person name="Cheng Z."/>
            <person name="Jin W."/>
            <person name="Jiang J."/>
            <person name="Leong S.A."/>
            <person name="Iwama H."/>
            <person name="Gojobori T."/>
            <person name="Itoh T."/>
            <person name="Niimura Y."/>
            <person name="Fujii Y."/>
            <person name="Habara T."/>
            <person name="Sakai H."/>
            <person name="Sato Y."/>
            <person name="Wilson G."/>
            <person name="Kumar K."/>
            <person name="McCouch S."/>
            <person name="Juretic N."/>
            <person name="Hoen D."/>
            <person name="Wright S."/>
            <person name="Bruskiewich R."/>
            <person name="Bureau T."/>
            <person name="Miyao A."/>
            <person name="Hirochika H."/>
            <person name="Nishikawa T."/>
            <person name="Kadowaki K."/>
            <person name="Sugiura M."/>
            <person name="Burr B."/>
            <person name="Sasaki T."/>
        </authorList>
    </citation>
    <scope>NUCLEOTIDE SEQUENCE [LARGE SCALE GENOMIC DNA]</scope>
    <source>
        <strain evidence="2">cv. Nipponbare</strain>
    </source>
</reference>
<reference evidence="2" key="2">
    <citation type="journal article" date="2008" name="Nucleic Acids Res.">
        <title>The rice annotation project database (RAP-DB): 2008 update.</title>
        <authorList>
            <consortium name="The rice annotation project (RAP)"/>
        </authorList>
    </citation>
    <scope>GENOME REANNOTATION</scope>
    <source>
        <strain evidence="2">cv. Nipponbare</strain>
    </source>
</reference>
<sequence>GSNALSSLHFKLQATASALRSWGAWRISDLRLQLAIAHEIILQLDRALDDRTLSVGERALRAALKGRCLALASLERIRLKQRSRLLYLKHSGTSAQFFRLKINARRRKKAIPTKINSKQRMTTSSTLWVRQIQEQWRSPYPRSGWPRIIFQTWKVISWKMR</sequence>
<evidence type="ECO:0000313" key="1">
    <source>
        <dbReference type="EMBL" id="BAH95434.1"/>
    </source>
</evidence>
<feature type="non-terminal residue" evidence="1">
    <location>
        <position position="1"/>
    </location>
</feature>
<protein>
    <submittedName>
        <fullName evidence="1">Os11g0672600 protein</fullName>
    </submittedName>
</protein>
<dbReference type="KEGG" id="dosa:Os11g0672600"/>
<name>C7J998_ORYSJ</name>
<evidence type="ECO:0000313" key="2">
    <source>
        <dbReference type="Proteomes" id="UP000000763"/>
    </source>
</evidence>
<organism evidence="1 2">
    <name type="scientific">Oryza sativa subsp. japonica</name>
    <name type="common">Rice</name>
    <dbReference type="NCBI Taxonomy" id="39947"/>
    <lineage>
        <taxon>Eukaryota</taxon>
        <taxon>Viridiplantae</taxon>
        <taxon>Streptophyta</taxon>
        <taxon>Embryophyta</taxon>
        <taxon>Tracheophyta</taxon>
        <taxon>Spermatophyta</taxon>
        <taxon>Magnoliopsida</taxon>
        <taxon>Liliopsida</taxon>
        <taxon>Poales</taxon>
        <taxon>Poaceae</taxon>
        <taxon>BOP clade</taxon>
        <taxon>Oryzoideae</taxon>
        <taxon>Oryzeae</taxon>
        <taxon>Oryzinae</taxon>
        <taxon>Oryza</taxon>
        <taxon>Oryza sativa</taxon>
    </lineage>
</organism>
<gene>
    <name evidence="1" type="ordered locus">Os11g0672600</name>
</gene>
<accession>C7J998</accession>
<proteinExistence type="predicted"/>
<dbReference type="AlphaFoldDB" id="C7J998"/>
<dbReference type="Proteomes" id="UP000000763">
    <property type="component" value="Chromosome 11"/>
</dbReference>
<dbReference type="EMBL" id="AP008217">
    <property type="protein sequence ID" value="BAH95434.1"/>
    <property type="molecule type" value="Genomic_DNA"/>
</dbReference>